<organism evidence="9 10">
    <name type="scientific">Corynebacterium spheniscorum</name>
    <dbReference type="NCBI Taxonomy" id="185761"/>
    <lineage>
        <taxon>Bacteria</taxon>
        <taxon>Bacillati</taxon>
        <taxon>Actinomycetota</taxon>
        <taxon>Actinomycetes</taxon>
        <taxon>Mycobacteriales</taxon>
        <taxon>Corynebacteriaceae</taxon>
        <taxon>Corynebacterium</taxon>
    </lineage>
</organism>
<feature type="transmembrane region" description="Helical" evidence="7">
    <location>
        <begin position="455"/>
        <end position="477"/>
    </location>
</feature>
<dbReference type="EMBL" id="FOPJ01000005">
    <property type="protein sequence ID" value="SFG51221.1"/>
    <property type="molecule type" value="Genomic_DNA"/>
</dbReference>
<accession>A0A1I2SMW2</accession>
<feature type="transmembrane region" description="Helical" evidence="7">
    <location>
        <begin position="290"/>
        <end position="315"/>
    </location>
</feature>
<evidence type="ECO:0000256" key="4">
    <source>
        <dbReference type="ARBA" id="ARBA00022692"/>
    </source>
</evidence>
<dbReference type="InterPro" id="IPR036259">
    <property type="entry name" value="MFS_trans_sf"/>
</dbReference>
<evidence type="ECO:0000256" key="7">
    <source>
        <dbReference type="SAM" id="Phobius"/>
    </source>
</evidence>
<feature type="transmembrane region" description="Helical" evidence="7">
    <location>
        <begin position="221"/>
        <end position="239"/>
    </location>
</feature>
<evidence type="ECO:0000313" key="10">
    <source>
        <dbReference type="Proteomes" id="UP000199065"/>
    </source>
</evidence>
<evidence type="ECO:0000256" key="6">
    <source>
        <dbReference type="ARBA" id="ARBA00023136"/>
    </source>
</evidence>
<dbReference type="PRINTS" id="PR01036">
    <property type="entry name" value="TCRTETB"/>
</dbReference>
<comment type="subcellular location">
    <subcellularLocation>
        <location evidence="1">Cell membrane</location>
        <topology evidence="1">Multi-pass membrane protein</topology>
    </subcellularLocation>
</comment>
<evidence type="ECO:0000256" key="3">
    <source>
        <dbReference type="ARBA" id="ARBA00022475"/>
    </source>
</evidence>
<feature type="transmembrane region" description="Helical" evidence="7">
    <location>
        <begin position="189"/>
        <end position="209"/>
    </location>
</feature>
<feature type="transmembrane region" description="Helical" evidence="7">
    <location>
        <begin position="381"/>
        <end position="400"/>
    </location>
</feature>
<feature type="transmembrane region" description="Helical" evidence="7">
    <location>
        <begin position="126"/>
        <end position="147"/>
    </location>
</feature>
<evidence type="ECO:0000256" key="1">
    <source>
        <dbReference type="ARBA" id="ARBA00004651"/>
    </source>
</evidence>
<keyword evidence="5 7" id="KW-1133">Transmembrane helix</keyword>
<dbReference type="Pfam" id="PF07690">
    <property type="entry name" value="MFS_1"/>
    <property type="match status" value="1"/>
</dbReference>
<proteinExistence type="predicted"/>
<protein>
    <submittedName>
        <fullName evidence="9">Drug resistance transporter, EmrB/QacA subfamily</fullName>
    </submittedName>
</protein>
<dbReference type="RefSeq" id="WP_092285243.1">
    <property type="nucleotide sequence ID" value="NZ_FOPJ01000005.1"/>
</dbReference>
<dbReference type="Proteomes" id="UP000199065">
    <property type="component" value="Unassembled WGS sequence"/>
</dbReference>
<keyword evidence="6 7" id="KW-0472">Membrane</keyword>
<dbReference type="GO" id="GO:0005886">
    <property type="term" value="C:plasma membrane"/>
    <property type="evidence" value="ECO:0007669"/>
    <property type="project" value="UniProtKB-SubCell"/>
</dbReference>
<feature type="transmembrane region" description="Helical" evidence="7">
    <location>
        <begin position="159"/>
        <end position="183"/>
    </location>
</feature>
<feature type="transmembrane region" description="Helical" evidence="7">
    <location>
        <begin position="251"/>
        <end position="269"/>
    </location>
</feature>
<dbReference type="InterPro" id="IPR004638">
    <property type="entry name" value="EmrB-like"/>
</dbReference>
<dbReference type="PANTHER" id="PTHR42718:SF42">
    <property type="entry name" value="EXPORT PROTEIN"/>
    <property type="match status" value="1"/>
</dbReference>
<evidence type="ECO:0000256" key="5">
    <source>
        <dbReference type="ARBA" id="ARBA00022989"/>
    </source>
</evidence>
<keyword evidence="3" id="KW-1003">Cell membrane</keyword>
<dbReference type="GO" id="GO:0022857">
    <property type="term" value="F:transmembrane transporter activity"/>
    <property type="evidence" value="ECO:0007669"/>
    <property type="project" value="InterPro"/>
</dbReference>
<sequence length="510" mass="54398">MTTPSTGKSRRLRGKRPIPTADQDLVLPEKQAWQALAALVVGFFMILLDQTIVAVAAPAMMEDLDADFTGVVWVSSVYLLCVLVPLLFTGRLGDRYGQRNIYRVGITLFTISSAACGLAPTIEWLIFARAIQGVGAAILMPQTMSVINRVFARDRRGTAYGVWGSVGGLAGVIAPLLGGFLVSAAGWPAIFWINIPFGILSFVLVTLWVPEMPRHARRIDALSVVVSLLGMSSLVYGILEGPRRGGDWFSIAAIACGITLMSVFLWLQTTAEKRGTEALVPLAIFKVRNFSIAAFSISTMGFTVASMMLPTMFYLQEGLGMAARTAGLMTMPMMFVSIVFSPVVGKLCDRIHPRILSMTGFGTMGLSLGALGIVMLRDWGLTAFLISMFVMGVGSTLIWAPNSATAMRTIPPKFMGAASGVYNTTRQTGSVIGSAAVGALMQAGIARPGTSVEDAMGTALLLPAAALLLGFASVAAFRSDLDKHQRKELAIVEKSEAAAEQPAKRDAQTD</sequence>
<dbReference type="AlphaFoldDB" id="A0A1I2SMW2"/>
<gene>
    <name evidence="9" type="ORF">SAMN05660282_01105</name>
</gene>
<dbReference type="InterPro" id="IPR011701">
    <property type="entry name" value="MFS"/>
</dbReference>
<dbReference type="NCBIfam" id="TIGR00711">
    <property type="entry name" value="efflux_EmrB"/>
    <property type="match status" value="1"/>
</dbReference>
<dbReference type="PROSITE" id="PS50850">
    <property type="entry name" value="MFS"/>
    <property type="match status" value="1"/>
</dbReference>
<keyword evidence="2" id="KW-0813">Transport</keyword>
<dbReference type="Gene3D" id="1.20.1720.10">
    <property type="entry name" value="Multidrug resistance protein D"/>
    <property type="match status" value="1"/>
</dbReference>
<reference evidence="9 10" key="1">
    <citation type="submission" date="2016-10" db="EMBL/GenBank/DDBJ databases">
        <authorList>
            <person name="de Groot N.N."/>
        </authorList>
    </citation>
    <scope>NUCLEOTIDE SEQUENCE [LARGE SCALE GENOMIC DNA]</scope>
    <source>
        <strain>J11</strain>
        <strain evidence="10">PG 39</strain>
    </source>
</reference>
<evidence type="ECO:0000313" key="9">
    <source>
        <dbReference type="EMBL" id="SFG51221.1"/>
    </source>
</evidence>
<keyword evidence="10" id="KW-1185">Reference proteome</keyword>
<feature type="transmembrane region" description="Helical" evidence="7">
    <location>
        <begin position="355"/>
        <end position="375"/>
    </location>
</feature>
<feature type="domain" description="Major facilitator superfamily (MFS) profile" evidence="8">
    <location>
        <begin position="35"/>
        <end position="482"/>
    </location>
</feature>
<feature type="transmembrane region" description="Helical" evidence="7">
    <location>
        <begin position="71"/>
        <end position="89"/>
    </location>
</feature>
<dbReference type="OrthoDB" id="7375466at2"/>
<evidence type="ECO:0000256" key="2">
    <source>
        <dbReference type="ARBA" id="ARBA00022448"/>
    </source>
</evidence>
<dbReference type="PANTHER" id="PTHR42718">
    <property type="entry name" value="MAJOR FACILITATOR SUPERFAMILY MULTIDRUG TRANSPORTER MFSC"/>
    <property type="match status" value="1"/>
</dbReference>
<feature type="transmembrane region" description="Helical" evidence="7">
    <location>
        <begin position="321"/>
        <end position="343"/>
    </location>
</feature>
<dbReference type="Gene3D" id="1.20.1250.20">
    <property type="entry name" value="MFS general substrate transporter like domains"/>
    <property type="match status" value="1"/>
</dbReference>
<evidence type="ECO:0000259" key="8">
    <source>
        <dbReference type="PROSITE" id="PS50850"/>
    </source>
</evidence>
<dbReference type="InterPro" id="IPR020846">
    <property type="entry name" value="MFS_dom"/>
</dbReference>
<feature type="transmembrane region" description="Helical" evidence="7">
    <location>
        <begin position="101"/>
        <end position="120"/>
    </location>
</feature>
<dbReference type="SUPFAM" id="SSF103473">
    <property type="entry name" value="MFS general substrate transporter"/>
    <property type="match status" value="1"/>
</dbReference>
<name>A0A1I2SMW2_9CORY</name>
<dbReference type="STRING" id="185761.SAMN05660282_01105"/>
<feature type="transmembrane region" description="Helical" evidence="7">
    <location>
        <begin position="35"/>
        <end position="59"/>
    </location>
</feature>
<dbReference type="CDD" id="cd17321">
    <property type="entry name" value="MFS_MMR_MDR_like"/>
    <property type="match status" value="1"/>
</dbReference>
<feature type="transmembrane region" description="Helical" evidence="7">
    <location>
        <begin position="431"/>
        <end position="449"/>
    </location>
</feature>
<keyword evidence="4 7" id="KW-0812">Transmembrane</keyword>